<protein>
    <submittedName>
        <fullName evidence="5">Pentatricopeptide repeat-containing protein</fullName>
    </submittedName>
</protein>
<accession>A0ABR2MQD0</accession>
<gene>
    <name evidence="5" type="ORF">KSP40_PGU011171</name>
</gene>
<feature type="compositionally biased region" description="Basic and acidic residues" evidence="4">
    <location>
        <begin position="33"/>
        <end position="43"/>
    </location>
</feature>
<evidence type="ECO:0000256" key="2">
    <source>
        <dbReference type="ARBA" id="ARBA00022737"/>
    </source>
</evidence>
<feature type="region of interest" description="Disordered" evidence="4">
    <location>
        <begin position="159"/>
        <end position="202"/>
    </location>
</feature>
<feature type="repeat" description="PPR" evidence="3">
    <location>
        <begin position="380"/>
        <end position="414"/>
    </location>
</feature>
<reference evidence="5 6" key="1">
    <citation type="journal article" date="2022" name="Nat. Plants">
        <title>Genomes of leafy and leafless Platanthera orchids illuminate the evolution of mycoheterotrophy.</title>
        <authorList>
            <person name="Li M.H."/>
            <person name="Liu K.W."/>
            <person name="Li Z."/>
            <person name="Lu H.C."/>
            <person name="Ye Q.L."/>
            <person name="Zhang D."/>
            <person name="Wang J.Y."/>
            <person name="Li Y.F."/>
            <person name="Zhong Z.M."/>
            <person name="Liu X."/>
            <person name="Yu X."/>
            <person name="Liu D.K."/>
            <person name="Tu X.D."/>
            <person name="Liu B."/>
            <person name="Hao Y."/>
            <person name="Liao X.Y."/>
            <person name="Jiang Y.T."/>
            <person name="Sun W.H."/>
            <person name="Chen J."/>
            <person name="Chen Y.Q."/>
            <person name="Ai Y."/>
            <person name="Zhai J.W."/>
            <person name="Wu S.S."/>
            <person name="Zhou Z."/>
            <person name="Hsiao Y.Y."/>
            <person name="Wu W.L."/>
            <person name="Chen Y.Y."/>
            <person name="Lin Y.F."/>
            <person name="Hsu J.L."/>
            <person name="Li C.Y."/>
            <person name="Wang Z.W."/>
            <person name="Zhao X."/>
            <person name="Zhong W.Y."/>
            <person name="Ma X.K."/>
            <person name="Ma L."/>
            <person name="Huang J."/>
            <person name="Chen G.Z."/>
            <person name="Huang M.Z."/>
            <person name="Huang L."/>
            <person name="Peng D.H."/>
            <person name="Luo Y.B."/>
            <person name="Zou S.Q."/>
            <person name="Chen S.P."/>
            <person name="Lan S."/>
            <person name="Tsai W.C."/>
            <person name="Van de Peer Y."/>
            <person name="Liu Z.J."/>
        </authorList>
    </citation>
    <scope>NUCLEOTIDE SEQUENCE [LARGE SCALE GENOMIC DNA]</scope>
    <source>
        <strain evidence="5">Lor288</strain>
    </source>
</reference>
<feature type="repeat" description="PPR" evidence="3">
    <location>
        <begin position="485"/>
        <end position="519"/>
    </location>
</feature>
<organism evidence="5 6">
    <name type="scientific">Platanthera guangdongensis</name>
    <dbReference type="NCBI Taxonomy" id="2320717"/>
    <lineage>
        <taxon>Eukaryota</taxon>
        <taxon>Viridiplantae</taxon>
        <taxon>Streptophyta</taxon>
        <taxon>Embryophyta</taxon>
        <taxon>Tracheophyta</taxon>
        <taxon>Spermatophyta</taxon>
        <taxon>Magnoliopsida</taxon>
        <taxon>Liliopsida</taxon>
        <taxon>Asparagales</taxon>
        <taxon>Orchidaceae</taxon>
        <taxon>Orchidoideae</taxon>
        <taxon>Orchideae</taxon>
        <taxon>Orchidinae</taxon>
        <taxon>Platanthera</taxon>
    </lineage>
</organism>
<dbReference type="PANTHER" id="PTHR47941">
    <property type="entry name" value="PENTATRICOPEPTIDE REPEAT-CONTAINING PROTEIN 3, MITOCHONDRIAL"/>
    <property type="match status" value="1"/>
</dbReference>
<evidence type="ECO:0000256" key="1">
    <source>
        <dbReference type="ARBA" id="ARBA00007626"/>
    </source>
</evidence>
<evidence type="ECO:0000256" key="4">
    <source>
        <dbReference type="SAM" id="MobiDB-lite"/>
    </source>
</evidence>
<evidence type="ECO:0000313" key="6">
    <source>
        <dbReference type="Proteomes" id="UP001412067"/>
    </source>
</evidence>
<dbReference type="Pfam" id="PF01535">
    <property type="entry name" value="PPR"/>
    <property type="match status" value="1"/>
</dbReference>
<dbReference type="Proteomes" id="UP001412067">
    <property type="component" value="Unassembled WGS sequence"/>
</dbReference>
<name>A0ABR2MQD0_9ASPA</name>
<comment type="similarity">
    <text evidence="1">Belongs to the PPR family. P subfamily.</text>
</comment>
<dbReference type="Pfam" id="PF12854">
    <property type="entry name" value="PPR_1"/>
    <property type="match status" value="1"/>
</dbReference>
<feature type="compositionally biased region" description="Basic residues" evidence="4">
    <location>
        <begin position="183"/>
        <end position="194"/>
    </location>
</feature>
<dbReference type="PROSITE" id="PS51375">
    <property type="entry name" value="PPR"/>
    <property type="match status" value="5"/>
</dbReference>
<evidence type="ECO:0000313" key="5">
    <source>
        <dbReference type="EMBL" id="KAK8965676.1"/>
    </source>
</evidence>
<dbReference type="InterPro" id="IPR011990">
    <property type="entry name" value="TPR-like_helical_dom_sf"/>
</dbReference>
<comment type="caution">
    <text evidence="5">The sequence shown here is derived from an EMBL/GenBank/DDBJ whole genome shotgun (WGS) entry which is preliminary data.</text>
</comment>
<feature type="compositionally biased region" description="Pro residues" evidence="4">
    <location>
        <begin position="159"/>
        <end position="172"/>
    </location>
</feature>
<feature type="region of interest" description="Disordered" evidence="4">
    <location>
        <begin position="1"/>
        <end position="43"/>
    </location>
</feature>
<feature type="repeat" description="PPR" evidence="3">
    <location>
        <begin position="450"/>
        <end position="484"/>
    </location>
</feature>
<dbReference type="EMBL" id="JBBWWR010000006">
    <property type="protein sequence ID" value="KAK8965676.1"/>
    <property type="molecule type" value="Genomic_DNA"/>
</dbReference>
<sequence length="609" mass="66689">MPSDGLHAAWDPSQAIFRESEGTGRESQMGVEGESRRRADENELGRGLANQLGSSPAALLLSRLSHSSYLKNLCRPPPTNKQLIIDGPPLAAQRRSCSALDWGRLCSPVRLEHPRFRRLIPCVISFSPNSPQTASSSLTVMGKLPPLMRSAPLPICFLKPPPSSSPHPPSSPAPETSKPQFPSHKRHPKHKNSTKKFGVGKISTPPATSPPSFFFSPALSDAIAVVDSISGVSSHFSDFHSLLQSFCNVGASPADSLSLLHHLSLRFPSFSPSRSTYHILLVHSCLQPSIGDISPILNSLELMSSSGFPPDSSSVDLAVRALCSASREDDAAQLLLRNPSLRPDPFTYNFLVGRLAKTRSLSTVYSFIDELRTATNILPDRITYTIIIDSVCRSHNLREATRLLGVLKHSGIKPDCYLYNNIMKAYCLLDQSGEVMVLYNKMKEEGIEPDLVTYNTLVHGLSKAGMVDQAKKFLNVMANSGYFPDIATYTSLISGMCRKGDSLGALRLLGEMEEKGCIPNEFTYNALLMGLCKVGSLDKGLELYRLMTDGGMKLENPTYATFIRTLCRANKIGKAYEVFDYARESKSLSDDAAYLALENSLKRFKGLQA</sequence>
<proteinExistence type="inferred from homology"/>
<feature type="repeat" description="PPR" evidence="3">
    <location>
        <begin position="520"/>
        <end position="554"/>
    </location>
</feature>
<dbReference type="Pfam" id="PF13041">
    <property type="entry name" value="PPR_2"/>
    <property type="match status" value="2"/>
</dbReference>
<dbReference type="Gene3D" id="1.25.40.10">
    <property type="entry name" value="Tetratricopeptide repeat domain"/>
    <property type="match status" value="2"/>
</dbReference>
<keyword evidence="2" id="KW-0677">Repeat</keyword>
<keyword evidence="6" id="KW-1185">Reference proteome</keyword>
<evidence type="ECO:0000256" key="3">
    <source>
        <dbReference type="PROSITE-ProRule" id="PRU00708"/>
    </source>
</evidence>
<dbReference type="InterPro" id="IPR002885">
    <property type="entry name" value="PPR_rpt"/>
</dbReference>
<feature type="repeat" description="PPR" evidence="3">
    <location>
        <begin position="415"/>
        <end position="449"/>
    </location>
</feature>
<dbReference type="NCBIfam" id="TIGR00756">
    <property type="entry name" value="PPR"/>
    <property type="match status" value="6"/>
</dbReference>